<comment type="subcellular location">
    <subcellularLocation>
        <location evidence="7">Cell membrane</location>
        <topology evidence="7">Multi-pass membrane protein</topology>
    </subcellularLocation>
    <subcellularLocation>
        <location evidence="1">Membrane</location>
        <topology evidence="1">Multi-pass membrane protein</topology>
    </subcellularLocation>
</comment>
<dbReference type="Proteomes" id="UP001331761">
    <property type="component" value="Unassembled WGS sequence"/>
</dbReference>
<evidence type="ECO:0000313" key="10">
    <source>
        <dbReference type="Proteomes" id="UP001331761"/>
    </source>
</evidence>
<feature type="transmembrane region" description="Helical" evidence="7">
    <location>
        <begin position="128"/>
        <end position="151"/>
    </location>
</feature>
<evidence type="ECO:0000256" key="4">
    <source>
        <dbReference type="ARBA" id="ARBA00022989"/>
    </source>
</evidence>
<dbReference type="PANTHER" id="PTHR12385">
    <property type="entry name" value="CHOLINE TRANSPORTER-LIKE (SLC FAMILY 44)"/>
    <property type="match status" value="1"/>
</dbReference>
<dbReference type="InterPro" id="IPR007603">
    <property type="entry name" value="Choline_transptr-like"/>
</dbReference>
<keyword evidence="3 7" id="KW-0812">Transmembrane</keyword>
<evidence type="ECO:0000256" key="1">
    <source>
        <dbReference type="ARBA" id="ARBA00004141"/>
    </source>
</evidence>
<comment type="similarity">
    <text evidence="2 7">Belongs to the CTL (choline transporter-like) family.</text>
</comment>
<protein>
    <recommendedName>
        <fullName evidence="7">Choline transporter-like protein</fullName>
    </recommendedName>
</protein>
<dbReference type="GO" id="GO:0005886">
    <property type="term" value="C:plasma membrane"/>
    <property type="evidence" value="ECO:0007669"/>
    <property type="project" value="UniProtKB-SubCell"/>
</dbReference>
<proteinExistence type="inferred from homology"/>
<dbReference type="Pfam" id="PF04515">
    <property type="entry name" value="Choline_transpo"/>
    <property type="match status" value="1"/>
</dbReference>
<feature type="compositionally biased region" description="Pro residues" evidence="8">
    <location>
        <begin position="22"/>
        <end position="39"/>
    </location>
</feature>
<evidence type="ECO:0000256" key="7">
    <source>
        <dbReference type="RuleBase" id="RU368066"/>
    </source>
</evidence>
<evidence type="ECO:0000256" key="8">
    <source>
        <dbReference type="SAM" id="MobiDB-lite"/>
    </source>
</evidence>
<feature type="transmembrane region" description="Helical" evidence="7">
    <location>
        <begin position="595"/>
        <end position="616"/>
    </location>
</feature>
<name>A0AAN8IG54_TRICO</name>
<dbReference type="EMBL" id="WIXE01021108">
    <property type="protein sequence ID" value="KAK5968703.1"/>
    <property type="molecule type" value="Genomic_DNA"/>
</dbReference>
<feature type="transmembrane region" description="Helical" evidence="7">
    <location>
        <begin position="474"/>
        <end position="499"/>
    </location>
</feature>
<accession>A0AAN8IG54</accession>
<keyword evidence="4 7" id="KW-1133">Transmembrane helix</keyword>
<feature type="region of interest" description="Disordered" evidence="8">
    <location>
        <begin position="1"/>
        <end position="77"/>
    </location>
</feature>
<keyword evidence="5 7" id="KW-0472">Membrane</keyword>
<feature type="transmembrane region" description="Helical" evidence="7">
    <location>
        <begin position="550"/>
        <end position="574"/>
    </location>
</feature>
<keyword evidence="10" id="KW-1185">Reference proteome</keyword>
<evidence type="ECO:0000256" key="2">
    <source>
        <dbReference type="ARBA" id="ARBA00007168"/>
    </source>
</evidence>
<feature type="transmembrane region" description="Helical" evidence="7">
    <location>
        <begin position="376"/>
        <end position="398"/>
    </location>
</feature>
<keyword evidence="6" id="KW-0325">Glycoprotein</keyword>
<feature type="transmembrane region" description="Helical" evidence="7">
    <location>
        <begin position="428"/>
        <end position="449"/>
    </location>
</feature>
<evidence type="ECO:0000256" key="6">
    <source>
        <dbReference type="ARBA" id="ARBA00023180"/>
    </source>
</evidence>
<feature type="transmembrane region" description="Helical" evidence="7">
    <location>
        <begin position="697"/>
        <end position="720"/>
    </location>
</feature>
<evidence type="ECO:0000256" key="3">
    <source>
        <dbReference type="ARBA" id="ARBA00022692"/>
    </source>
</evidence>
<comment type="function">
    <text evidence="7">Choline transporter.</text>
</comment>
<dbReference type="PANTHER" id="PTHR12385:SF14">
    <property type="entry name" value="CHOLINE TRANSPORTER-LIKE 2"/>
    <property type="match status" value="1"/>
</dbReference>
<feature type="transmembrane region" description="Helical" evidence="7">
    <location>
        <begin position="732"/>
        <end position="750"/>
    </location>
</feature>
<dbReference type="GO" id="GO:0022857">
    <property type="term" value="F:transmembrane transporter activity"/>
    <property type="evidence" value="ECO:0007669"/>
    <property type="project" value="UniProtKB-UniRule"/>
</dbReference>
<reference evidence="9 10" key="1">
    <citation type="submission" date="2019-10" db="EMBL/GenBank/DDBJ databases">
        <title>Assembly and Annotation for the nematode Trichostrongylus colubriformis.</title>
        <authorList>
            <person name="Martin J."/>
        </authorList>
    </citation>
    <scope>NUCLEOTIDE SEQUENCE [LARGE SCALE GENOMIC DNA]</scope>
    <source>
        <strain evidence="9">G859</strain>
        <tissue evidence="9">Whole worm</tissue>
    </source>
</reference>
<evidence type="ECO:0000256" key="5">
    <source>
        <dbReference type="ARBA" id="ARBA00023136"/>
    </source>
</evidence>
<dbReference type="AlphaFoldDB" id="A0AAN8IG54"/>
<evidence type="ECO:0000313" key="9">
    <source>
        <dbReference type="EMBL" id="KAK5968703.1"/>
    </source>
</evidence>
<sequence length="799" mass="89308">MKRQGIAPSAPPEEAYYLPTLPTKPPPRWPPASSIPPKPVWRQSLSSQPPLPCWSPLPAELTPTSTKVSPPARNKSAPVVREFSDDVVDKQETQKTPSERTSRFVVMLGKQRKKLNPQLHTERGCTDVVCCFLFLVFTAGWGVVATIGFLWGDGERLILPTDSFGRRCGGYQVNLYNFTDRPYLYYFDITKCISYSTALGGCQTPQMCVAHCPSKYFSYLQLQNPTISPTEFRDTIMSSLYCLDDVNKNAITSFGILRNYVQQQKCASYTVKSAPVLGRCVPEILIGAADTINNLQKGNASLDTLKTMFGDDGSIPPDKLVNDSERYIGEVVNSEGVITKIVHDLSKSWWQILTLVLAAGVFAFLWTVILRVLGGLMIWTSILCIIGVLGAGCAYSWFKWTKLVKAGAVDDYSFQPIFSVYFEMPTTWLVVAVIASAALLIVLLVLFFVQKRISIAVALIEESSKAVGHMMSTLLFPIFPFVLHLGVIALWGTIAIWLASSGVEACRRNDGSNTTCDCSTRTQDSTCVLLGLVREENTIFWLQVYNLFAFFWMMCFISALGDISLAGAFASYYWARNKPKDVPSFPVLRALGRALRYNMGSLAFGSLIIAVIKILRVLLEYLDKKLSTTKSTIIKVILSALKCCFWCLEVFFKFLTKNAFIMMAIYGKNFYTSAKESFLLLVRNCVRAAVVNQVAGILLFIGKALITLGMGVVAFFYFSGQWVVDGIPRVELYYYFVPIVLVLIGSYFVADLFFDVYEMAVDTTFICFLEDSEQNDGSPEKPYYMSKNLQRILDIKNEK</sequence>
<organism evidence="9 10">
    <name type="scientific">Trichostrongylus colubriformis</name>
    <name type="common">Black scour worm</name>
    <dbReference type="NCBI Taxonomy" id="6319"/>
    <lineage>
        <taxon>Eukaryota</taxon>
        <taxon>Metazoa</taxon>
        <taxon>Ecdysozoa</taxon>
        <taxon>Nematoda</taxon>
        <taxon>Chromadorea</taxon>
        <taxon>Rhabditida</taxon>
        <taxon>Rhabditina</taxon>
        <taxon>Rhabditomorpha</taxon>
        <taxon>Strongyloidea</taxon>
        <taxon>Trichostrongylidae</taxon>
        <taxon>Trichostrongylus</taxon>
    </lineage>
</organism>
<feature type="transmembrane region" description="Helical" evidence="7">
    <location>
        <begin position="349"/>
        <end position="369"/>
    </location>
</feature>
<feature type="transmembrane region" description="Helical" evidence="7">
    <location>
        <begin position="636"/>
        <end position="655"/>
    </location>
</feature>
<comment type="caution">
    <text evidence="9">The sequence shown here is derived from an EMBL/GenBank/DDBJ whole genome shotgun (WGS) entry which is preliminary data.</text>
</comment>
<gene>
    <name evidence="9" type="ORF">GCK32_000307</name>
</gene>